<dbReference type="PROSITE" id="PS00149">
    <property type="entry name" value="SULFATASE_2"/>
    <property type="match status" value="1"/>
</dbReference>
<dbReference type="InterPro" id="IPR024607">
    <property type="entry name" value="Sulfatase_CS"/>
</dbReference>
<accession>A0ABW2LDP0</accession>
<dbReference type="RefSeq" id="WP_379716348.1">
    <property type="nucleotide sequence ID" value="NZ_JBHTBS010000017.1"/>
</dbReference>
<dbReference type="EMBL" id="JBHTBS010000017">
    <property type="protein sequence ID" value="MFC7339469.1"/>
    <property type="molecule type" value="Genomic_DNA"/>
</dbReference>
<proteinExistence type="inferred from homology"/>
<dbReference type="InterPro" id="IPR050738">
    <property type="entry name" value="Sulfatase"/>
</dbReference>
<keyword evidence="7" id="KW-1185">Reference proteome</keyword>
<dbReference type="PANTHER" id="PTHR42693">
    <property type="entry name" value="ARYLSULFATASE FAMILY MEMBER"/>
    <property type="match status" value="1"/>
</dbReference>
<dbReference type="NCBIfam" id="NF033679">
    <property type="entry name" value="DNRLRE_dom"/>
    <property type="match status" value="1"/>
</dbReference>
<evidence type="ECO:0000313" key="6">
    <source>
        <dbReference type="EMBL" id="MFC7339469.1"/>
    </source>
</evidence>
<dbReference type="Pfam" id="PF00884">
    <property type="entry name" value="Sulfatase"/>
    <property type="match status" value="1"/>
</dbReference>
<comment type="similarity">
    <text evidence="1">Belongs to the sulfatase family.</text>
</comment>
<dbReference type="InterPro" id="IPR000917">
    <property type="entry name" value="Sulfatase_N"/>
</dbReference>
<name>A0ABW2LDP0_9BACT</name>
<sequence length="1179" mass="125772">MSAGTGDDPVDLVNLVDSTGAPTSIDLAYATSGTDSGAAGSGANYGGAYPSAIAGHPGSALMDGLFFGSVTVTLTLSDLDPASAYDLTLYGARGNNGAGVTFTITGEDELSASITTVFNNASEVVEIAGLAPNGSGEITILMEAAGAGSGALNLLGIDRSGEDPVDPLGPPNPNRDPKKPNVLILYYDDLGYSNVGAYDTTQSSYTPNLDTLTNSGLRFDAGHSGDAVCTPSRYGILTGRYCWRTSLKTRVTGGYSSPLIATDRLTMPRMFQELGYRTSMIGKWHIGMQFYSPSGSPVDLGNAADVLGNDSGTTSDDQIDFSRPLTHTPNTYGFDYFFGTSASLDMPPYAWIENQTVLTRGGLVNGGSVDFTQATPATNSDLLEGEPIGAVNNVRDGVYDPHFVVSDYLQVQAQKVADRLLQHSRDGEPFFIYVPIPAPHLPWAVQSAFRGSTPFAYGDYLAQTDHYAGQILAALEDPDGDPSTDDGLDGNTVVFFSSDNGVERGAMGQGLDHGHDGNGPFRGQKLDNWEGGTRVPFVIRWPGVTTPGSTTDHSCWQGDFFATMAEFLRYDFTPDEAPDAESFLPVLSGQPMPDERRPATTQHAYNGQLAILDKDGVWKLLDGTGGNGSNSYDSNNNNIPAEQAAGEIFGTPRQLFNLSSDIGETTNLLPSSDPVVLAKEQELYDLLNEIRGNTGYGTDGDSNVPPIDSDGDKIPNYFENETNGLDRDDPADGLLDFDIDGLINSLEFQNGADLFDPDTDDDNLGDALEVLTYFSLPNNPQSDSDGLTDGDEVYLWNTDPILEDSDGDGHNDNVELANFSNPRDANSTLTVGAPVTVVLNPSVIQLAGFTGTIDNPQVLGSWAESGSIYVRERSASGSSQQLRTQLFLKFDLSSVQGIITEARLKVYQTHRLNDLHSAPIGLGRVTASWGTSPGSYPVFDVTPVAEVFTIGNNNDFGTAADASGFYGGAPGVIGDENGFDPDKRITDMVTAWKDGIQPNHGIRIAFESQALVGAAFADSDDPTSPEDERLQLLVTYVPVENKDEDRDQLNDDFELTAFGSMTESGSSDFDGDGKSNLEEWALGGNAASAGGFPLFGVVPTGPGAIDFSFHRIIDAGLGYQIELSEDLSTWSPFSRYYRYQNPPPASELGADFDKVVLEPMAPLPANLFYRISIQSMNGP</sequence>
<dbReference type="Proteomes" id="UP001596472">
    <property type="component" value="Unassembled WGS sequence"/>
</dbReference>
<dbReference type="PROSITE" id="PS00523">
    <property type="entry name" value="SULFATASE_1"/>
    <property type="match status" value="1"/>
</dbReference>
<gene>
    <name evidence="6" type="ORF">ACFQY0_19910</name>
</gene>
<protein>
    <submittedName>
        <fullName evidence="6">Sulfatase-like hydrolase/transferase</fullName>
    </submittedName>
</protein>
<evidence type="ECO:0000256" key="1">
    <source>
        <dbReference type="ARBA" id="ARBA00008779"/>
    </source>
</evidence>
<comment type="caution">
    <text evidence="6">The sequence shown here is derived from an EMBL/GenBank/DDBJ whole genome shotgun (WGS) entry which is preliminary data.</text>
</comment>
<evidence type="ECO:0000256" key="4">
    <source>
        <dbReference type="ARBA" id="ARBA00022837"/>
    </source>
</evidence>
<evidence type="ECO:0000256" key="2">
    <source>
        <dbReference type="ARBA" id="ARBA00022723"/>
    </source>
</evidence>
<dbReference type="SUPFAM" id="SSF53649">
    <property type="entry name" value="Alkaline phosphatase-like"/>
    <property type="match status" value="1"/>
</dbReference>
<keyword evidence="3" id="KW-0378">Hydrolase</keyword>
<evidence type="ECO:0000259" key="5">
    <source>
        <dbReference type="Pfam" id="PF00884"/>
    </source>
</evidence>
<dbReference type="Gene3D" id="3.30.1120.10">
    <property type="match status" value="1"/>
</dbReference>
<keyword evidence="2" id="KW-0479">Metal-binding</keyword>
<dbReference type="Gene3D" id="3.40.720.10">
    <property type="entry name" value="Alkaline Phosphatase, subunit A"/>
    <property type="match status" value="1"/>
</dbReference>
<feature type="domain" description="Sulfatase N-terminal" evidence="5">
    <location>
        <begin position="180"/>
        <end position="566"/>
    </location>
</feature>
<dbReference type="InterPro" id="IPR017850">
    <property type="entry name" value="Alkaline_phosphatase_core_sf"/>
</dbReference>
<reference evidence="7" key="1">
    <citation type="journal article" date="2019" name="Int. J. Syst. Evol. Microbiol.">
        <title>The Global Catalogue of Microorganisms (GCM) 10K type strain sequencing project: providing services to taxonomists for standard genome sequencing and annotation.</title>
        <authorList>
            <consortium name="The Broad Institute Genomics Platform"/>
            <consortium name="The Broad Institute Genome Sequencing Center for Infectious Disease"/>
            <person name="Wu L."/>
            <person name="Ma J."/>
        </authorList>
    </citation>
    <scope>NUCLEOTIDE SEQUENCE [LARGE SCALE GENOMIC DNA]</scope>
    <source>
        <strain evidence="7">CGMCC 4.1467</strain>
    </source>
</reference>
<organism evidence="6 7">
    <name type="scientific">Haloferula chungangensis</name>
    <dbReference type="NCBI Taxonomy" id="1048331"/>
    <lineage>
        <taxon>Bacteria</taxon>
        <taxon>Pseudomonadati</taxon>
        <taxon>Verrucomicrobiota</taxon>
        <taxon>Verrucomicrobiia</taxon>
        <taxon>Verrucomicrobiales</taxon>
        <taxon>Verrucomicrobiaceae</taxon>
        <taxon>Haloferula</taxon>
    </lineage>
</organism>
<evidence type="ECO:0000313" key="7">
    <source>
        <dbReference type="Proteomes" id="UP001596472"/>
    </source>
</evidence>
<dbReference type="PANTHER" id="PTHR42693:SF53">
    <property type="entry name" value="ENDO-4-O-SULFATASE"/>
    <property type="match status" value="1"/>
</dbReference>
<evidence type="ECO:0000256" key="3">
    <source>
        <dbReference type="ARBA" id="ARBA00022801"/>
    </source>
</evidence>
<dbReference type="CDD" id="cd16143">
    <property type="entry name" value="ARS_like"/>
    <property type="match status" value="1"/>
</dbReference>
<keyword evidence="4" id="KW-0106">Calcium</keyword>